<keyword evidence="1" id="KW-0175">Coiled coil</keyword>
<dbReference type="EMBL" id="MFMM01000001">
    <property type="protein sequence ID" value="OGG84945.1"/>
    <property type="molecule type" value="Genomic_DNA"/>
</dbReference>
<reference evidence="2 3" key="1">
    <citation type="journal article" date="2016" name="Nat. Commun.">
        <title>Thousands of microbial genomes shed light on interconnected biogeochemical processes in an aquifer system.</title>
        <authorList>
            <person name="Anantharaman K."/>
            <person name="Brown C.T."/>
            <person name="Hug L.A."/>
            <person name="Sharon I."/>
            <person name="Castelle C.J."/>
            <person name="Probst A.J."/>
            <person name="Thomas B.C."/>
            <person name="Singh A."/>
            <person name="Wilkins M.J."/>
            <person name="Karaoz U."/>
            <person name="Brodie E.L."/>
            <person name="Williams K.H."/>
            <person name="Hubbard S.S."/>
            <person name="Banfield J.F."/>
        </authorList>
    </citation>
    <scope>NUCLEOTIDE SEQUENCE [LARGE SCALE GENOMIC DNA]</scope>
</reference>
<feature type="coiled-coil region" evidence="1">
    <location>
        <begin position="5"/>
        <end position="32"/>
    </location>
</feature>
<protein>
    <submittedName>
        <fullName evidence="2">Uncharacterized protein</fullName>
    </submittedName>
</protein>
<dbReference type="AlphaFoldDB" id="A0A1F6FGG0"/>
<accession>A0A1F6FGG0</accession>
<evidence type="ECO:0000256" key="1">
    <source>
        <dbReference type="SAM" id="Coils"/>
    </source>
</evidence>
<gene>
    <name evidence="2" type="ORF">A3G90_02660</name>
</gene>
<name>A0A1F6FGG0_9BACT</name>
<dbReference type="Proteomes" id="UP000177325">
    <property type="component" value="Unassembled WGS sequence"/>
</dbReference>
<dbReference type="STRING" id="1798525.A3G90_02660"/>
<comment type="caution">
    <text evidence="2">The sequence shown here is derived from an EMBL/GenBank/DDBJ whole genome shotgun (WGS) entry which is preliminary data.</text>
</comment>
<evidence type="ECO:0000313" key="2">
    <source>
        <dbReference type="EMBL" id="OGG84945.1"/>
    </source>
</evidence>
<proteinExistence type="predicted"/>
<sequence>MKKTAVDNKKILKDLNAELKRLQAELVKANKIEGKDAYIDVKVKKNQARFQRVKQKGVEDKAFGKFYIEIDITAKQTDVFVPMSVASGKKAAGFMYQIEGTAEGSIVTTDIKVRGEGLSQVTVGTLLYAKIPAGKTASFQIQATIRGSFGKTYKIVFTRLNYKLQLADARYQQYLKEISSSSVKFG</sequence>
<evidence type="ECO:0000313" key="3">
    <source>
        <dbReference type="Proteomes" id="UP000177325"/>
    </source>
</evidence>
<organism evidence="2 3">
    <name type="scientific">Candidatus Kaiserbacteria bacterium RIFCSPLOWO2_12_FULL_45_26</name>
    <dbReference type="NCBI Taxonomy" id="1798525"/>
    <lineage>
        <taxon>Bacteria</taxon>
        <taxon>Candidatus Kaiseribacteriota</taxon>
    </lineage>
</organism>